<evidence type="ECO:0000313" key="2">
    <source>
        <dbReference type="Proteomes" id="UP001595993"/>
    </source>
</evidence>
<gene>
    <name evidence="1" type="ORF">ACFO9E_18160</name>
</gene>
<comment type="caution">
    <text evidence="1">The sequence shown here is derived from an EMBL/GenBank/DDBJ whole genome shotgun (WGS) entry which is preliminary data.</text>
</comment>
<sequence>MTKTTGLGDELLVGGYQLSGDIQQVGNISSPMATLDMTGINKPAYERVIGLRDGAIEMTTFFNPASGQAHPVLSSLPTADVQVMYLRGTTLGNPSACLVSKQINYDGSRAADGSFTFGVSAQANGFGLEWGQQLTAGLRTDTAATNGTSIDTAASASFGAQAYLQVTSFTGTDCTITIEDSANNSTFAPVTGMAFSEINLGPTTERISIANTATVRRYVRVATSTTGGFSSISFVVVINKNAVAGVKF</sequence>
<evidence type="ECO:0000313" key="1">
    <source>
        <dbReference type="EMBL" id="MFC4609723.1"/>
    </source>
</evidence>
<dbReference type="Proteomes" id="UP001595993">
    <property type="component" value="Unassembled WGS sequence"/>
</dbReference>
<organism evidence="1 2">
    <name type="scientific">Streptomyces maoxianensis</name>
    <dbReference type="NCBI Taxonomy" id="1459942"/>
    <lineage>
        <taxon>Bacteria</taxon>
        <taxon>Bacillati</taxon>
        <taxon>Actinomycetota</taxon>
        <taxon>Actinomycetes</taxon>
        <taxon>Kitasatosporales</taxon>
        <taxon>Streptomycetaceae</taxon>
        <taxon>Streptomyces</taxon>
    </lineage>
</organism>
<evidence type="ECO:0008006" key="3">
    <source>
        <dbReference type="Google" id="ProtNLM"/>
    </source>
</evidence>
<dbReference type="EMBL" id="JBHSFE010000014">
    <property type="protein sequence ID" value="MFC4609723.1"/>
    <property type="molecule type" value="Genomic_DNA"/>
</dbReference>
<dbReference type="RefSeq" id="WP_381196838.1">
    <property type="nucleotide sequence ID" value="NZ_JBHSFE010000014.1"/>
</dbReference>
<protein>
    <recommendedName>
        <fullName evidence="3">Major tail protein</fullName>
    </recommendedName>
</protein>
<name>A0ABV9G647_9ACTN</name>
<keyword evidence="2" id="KW-1185">Reference proteome</keyword>
<reference evidence="2" key="1">
    <citation type="journal article" date="2019" name="Int. J. Syst. Evol. Microbiol.">
        <title>The Global Catalogue of Microorganisms (GCM) 10K type strain sequencing project: providing services to taxonomists for standard genome sequencing and annotation.</title>
        <authorList>
            <consortium name="The Broad Institute Genomics Platform"/>
            <consortium name="The Broad Institute Genome Sequencing Center for Infectious Disease"/>
            <person name="Wu L."/>
            <person name="Ma J."/>
        </authorList>
    </citation>
    <scope>NUCLEOTIDE SEQUENCE [LARGE SCALE GENOMIC DNA]</scope>
    <source>
        <strain evidence="2">CGMCC 4.7139</strain>
    </source>
</reference>
<accession>A0ABV9G647</accession>
<proteinExistence type="predicted"/>